<dbReference type="Proteomes" id="UP001607302">
    <property type="component" value="Unassembled WGS sequence"/>
</dbReference>
<keyword evidence="2" id="KW-1185">Reference proteome</keyword>
<reference evidence="1 2" key="1">
    <citation type="journal article" date="2024" name="Ann. Entomol. Soc. Am.">
        <title>Genomic analyses of the southern and eastern yellowjacket wasps (Hymenoptera: Vespidae) reveal evolutionary signatures of social life.</title>
        <authorList>
            <person name="Catto M.A."/>
            <person name="Caine P.B."/>
            <person name="Orr S.E."/>
            <person name="Hunt B.G."/>
            <person name="Goodisman M.A.D."/>
        </authorList>
    </citation>
    <scope>NUCLEOTIDE SEQUENCE [LARGE SCALE GENOMIC DNA]</scope>
    <source>
        <strain evidence="1">233</strain>
        <tissue evidence="1">Head and thorax</tissue>
    </source>
</reference>
<proteinExistence type="predicted"/>
<sequence length="133" mass="15653">MIIVSFYKTTSQELLSLADILDQSSLFREYKISCRRLDYHSFKHPERPINAISNLTFNEFDLSGYFNENSVINGHRVKIEKYDLSTTTKLGHYYGIHTKFPSHLNASIDLLTLMKFDVISRHVFEVNWLIIYK</sequence>
<gene>
    <name evidence="1" type="ORF">V1478_006180</name>
</gene>
<organism evidence="1 2">
    <name type="scientific">Vespula squamosa</name>
    <name type="common">Southern yellow jacket</name>
    <name type="synonym">Wasp</name>
    <dbReference type="NCBI Taxonomy" id="30214"/>
    <lineage>
        <taxon>Eukaryota</taxon>
        <taxon>Metazoa</taxon>
        <taxon>Ecdysozoa</taxon>
        <taxon>Arthropoda</taxon>
        <taxon>Hexapoda</taxon>
        <taxon>Insecta</taxon>
        <taxon>Pterygota</taxon>
        <taxon>Neoptera</taxon>
        <taxon>Endopterygota</taxon>
        <taxon>Hymenoptera</taxon>
        <taxon>Apocrita</taxon>
        <taxon>Aculeata</taxon>
        <taxon>Vespoidea</taxon>
        <taxon>Vespidae</taxon>
        <taxon>Vespinae</taxon>
        <taxon>Vespula</taxon>
    </lineage>
</organism>
<dbReference type="AlphaFoldDB" id="A0ABD2B740"/>
<evidence type="ECO:0000313" key="2">
    <source>
        <dbReference type="Proteomes" id="UP001607302"/>
    </source>
</evidence>
<comment type="caution">
    <text evidence="1">The sequence shown here is derived from an EMBL/GenBank/DDBJ whole genome shotgun (WGS) entry which is preliminary data.</text>
</comment>
<evidence type="ECO:0000313" key="1">
    <source>
        <dbReference type="EMBL" id="KAL2728548.1"/>
    </source>
</evidence>
<dbReference type="EMBL" id="JAUDFV010000132">
    <property type="protein sequence ID" value="KAL2728548.1"/>
    <property type="molecule type" value="Genomic_DNA"/>
</dbReference>
<accession>A0ABD2B740</accession>
<name>A0ABD2B740_VESSQ</name>
<protein>
    <submittedName>
        <fullName evidence="1">Uncharacterized protein</fullName>
    </submittedName>
</protein>